<dbReference type="HOGENOM" id="CLU_076420_2_0_1"/>
<name>A0A0C3AVI7_SERVB</name>
<evidence type="ECO:0000256" key="4">
    <source>
        <dbReference type="ARBA" id="ARBA00023136"/>
    </source>
</evidence>
<dbReference type="InterPro" id="IPR051380">
    <property type="entry name" value="pH-response_reg_palI/RIM9"/>
</dbReference>
<dbReference type="GO" id="GO:0035838">
    <property type="term" value="C:growing cell tip"/>
    <property type="evidence" value="ECO:0007669"/>
    <property type="project" value="TreeGrafter"/>
</dbReference>
<dbReference type="GO" id="GO:0032153">
    <property type="term" value="C:cell division site"/>
    <property type="evidence" value="ECO:0007669"/>
    <property type="project" value="TreeGrafter"/>
</dbReference>
<dbReference type="InterPro" id="IPR009571">
    <property type="entry name" value="SUR7/Rim9-like_fungi"/>
</dbReference>
<keyword evidence="7" id="KW-1185">Reference proteome</keyword>
<dbReference type="AlphaFoldDB" id="A0A0C3AVI7"/>
<evidence type="ECO:0000256" key="3">
    <source>
        <dbReference type="ARBA" id="ARBA00022989"/>
    </source>
</evidence>
<feature type="transmembrane region" description="Helical" evidence="5">
    <location>
        <begin position="190"/>
        <end position="211"/>
    </location>
</feature>
<dbReference type="PANTHER" id="PTHR28013">
    <property type="entry name" value="PROTEIN DCV1-RELATED"/>
    <property type="match status" value="1"/>
</dbReference>
<dbReference type="GO" id="GO:0005886">
    <property type="term" value="C:plasma membrane"/>
    <property type="evidence" value="ECO:0007669"/>
    <property type="project" value="InterPro"/>
</dbReference>
<gene>
    <name evidence="6" type="ORF">M408DRAFT_17762</name>
</gene>
<evidence type="ECO:0008006" key="8">
    <source>
        <dbReference type="Google" id="ProtNLM"/>
    </source>
</evidence>
<evidence type="ECO:0000313" key="6">
    <source>
        <dbReference type="EMBL" id="KIM24019.1"/>
    </source>
</evidence>
<feature type="transmembrane region" description="Helical" evidence="5">
    <location>
        <begin position="111"/>
        <end position="135"/>
    </location>
</feature>
<evidence type="ECO:0000256" key="2">
    <source>
        <dbReference type="ARBA" id="ARBA00022692"/>
    </source>
</evidence>
<comment type="subcellular location">
    <subcellularLocation>
        <location evidence="1">Membrane</location>
        <topology evidence="1">Multi-pass membrane protein</topology>
    </subcellularLocation>
</comment>
<sequence length="223" mass="24451">MLRFLNVIIFLAAFLLLLLVSVSLPITKSITYFTLTAGFDAGAISSGVSGGVSFGNWGWCTTPLVVEVFGIDRTEPGECSEAKIGWTIDQRLVDLLHLEGLQDAVNSGLTLALVLNPIACGITFLTLLFVLWFAWRQTRLSAIIGVCVGVVAAILTTIAFVIDIVVMTLVKKNVENVSSNFHVTYGQTTWMTLVAMILTWIGIILFCIAGFRGRRVRRKEETY</sequence>
<dbReference type="EMBL" id="KN824329">
    <property type="protein sequence ID" value="KIM24019.1"/>
    <property type="molecule type" value="Genomic_DNA"/>
</dbReference>
<reference evidence="7" key="2">
    <citation type="submission" date="2015-01" db="EMBL/GenBank/DDBJ databases">
        <title>Evolutionary Origins and Diversification of the Mycorrhizal Mutualists.</title>
        <authorList>
            <consortium name="DOE Joint Genome Institute"/>
            <consortium name="Mycorrhizal Genomics Consortium"/>
            <person name="Kohler A."/>
            <person name="Kuo A."/>
            <person name="Nagy L.G."/>
            <person name="Floudas D."/>
            <person name="Copeland A."/>
            <person name="Barry K.W."/>
            <person name="Cichocki N."/>
            <person name="Veneault-Fourrey C."/>
            <person name="LaButti K."/>
            <person name="Lindquist E.A."/>
            <person name="Lipzen A."/>
            <person name="Lundell T."/>
            <person name="Morin E."/>
            <person name="Murat C."/>
            <person name="Riley R."/>
            <person name="Ohm R."/>
            <person name="Sun H."/>
            <person name="Tunlid A."/>
            <person name="Henrissat B."/>
            <person name="Grigoriev I.V."/>
            <person name="Hibbett D.S."/>
            <person name="Martin F."/>
        </authorList>
    </citation>
    <scope>NUCLEOTIDE SEQUENCE [LARGE SCALE GENOMIC DNA]</scope>
    <source>
        <strain evidence="7">MAFF 305830</strain>
    </source>
</reference>
<dbReference type="Proteomes" id="UP000054097">
    <property type="component" value="Unassembled WGS sequence"/>
</dbReference>
<organism evidence="6 7">
    <name type="scientific">Serendipita vermifera MAFF 305830</name>
    <dbReference type="NCBI Taxonomy" id="933852"/>
    <lineage>
        <taxon>Eukaryota</taxon>
        <taxon>Fungi</taxon>
        <taxon>Dikarya</taxon>
        <taxon>Basidiomycota</taxon>
        <taxon>Agaricomycotina</taxon>
        <taxon>Agaricomycetes</taxon>
        <taxon>Sebacinales</taxon>
        <taxon>Serendipitaceae</taxon>
        <taxon>Serendipita</taxon>
    </lineage>
</organism>
<dbReference type="Pfam" id="PF06687">
    <property type="entry name" value="SUR7"/>
    <property type="match status" value="1"/>
</dbReference>
<reference evidence="6 7" key="1">
    <citation type="submission" date="2014-04" db="EMBL/GenBank/DDBJ databases">
        <authorList>
            <consortium name="DOE Joint Genome Institute"/>
            <person name="Kuo A."/>
            <person name="Zuccaro A."/>
            <person name="Kohler A."/>
            <person name="Nagy L.G."/>
            <person name="Floudas D."/>
            <person name="Copeland A."/>
            <person name="Barry K.W."/>
            <person name="Cichocki N."/>
            <person name="Veneault-Fourrey C."/>
            <person name="LaButti K."/>
            <person name="Lindquist E.A."/>
            <person name="Lipzen A."/>
            <person name="Lundell T."/>
            <person name="Morin E."/>
            <person name="Murat C."/>
            <person name="Sun H."/>
            <person name="Tunlid A."/>
            <person name="Henrissat B."/>
            <person name="Grigoriev I.V."/>
            <person name="Hibbett D.S."/>
            <person name="Martin F."/>
            <person name="Nordberg H.P."/>
            <person name="Cantor M.N."/>
            <person name="Hua S.X."/>
        </authorList>
    </citation>
    <scope>NUCLEOTIDE SEQUENCE [LARGE SCALE GENOMIC DNA]</scope>
    <source>
        <strain evidence="6 7">MAFF 305830</strain>
    </source>
</reference>
<dbReference type="PANTHER" id="PTHR28013:SF3">
    <property type="entry name" value="PROTEIN DCV1-RELATED"/>
    <property type="match status" value="1"/>
</dbReference>
<keyword evidence="4 5" id="KW-0472">Membrane</keyword>
<evidence type="ECO:0000313" key="7">
    <source>
        <dbReference type="Proteomes" id="UP000054097"/>
    </source>
</evidence>
<keyword evidence="3 5" id="KW-1133">Transmembrane helix</keyword>
<evidence type="ECO:0000256" key="5">
    <source>
        <dbReference type="SAM" id="Phobius"/>
    </source>
</evidence>
<accession>A0A0C3AVI7</accession>
<dbReference type="STRING" id="933852.A0A0C3AVI7"/>
<dbReference type="OrthoDB" id="2354757at2759"/>
<keyword evidence="2 5" id="KW-0812">Transmembrane</keyword>
<feature type="transmembrane region" description="Helical" evidence="5">
    <location>
        <begin position="142"/>
        <end position="170"/>
    </location>
</feature>
<proteinExistence type="predicted"/>
<protein>
    <recommendedName>
        <fullName evidence="8">Pali-domain-containing protein</fullName>
    </recommendedName>
</protein>
<evidence type="ECO:0000256" key="1">
    <source>
        <dbReference type="ARBA" id="ARBA00004141"/>
    </source>
</evidence>